<name>A0A0S4QVC5_9ACTN</name>
<evidence type="ECO:0000313" key="6">
    <source>
        <dbReference type="EMBL" id="CUU59659.1"/>
    </source>
</evidence>
<keyword evidence="7" id="KW-1185">Reference proteome</keyword>
<evidence type="ECO:0000313" key="7">
    <source>
        <dbReference type="Proteomes" id="UP000198802"/>
    </source>
</evidence>
<gene>
    <name evidence="6" type="ORF">Ga0074812_13039</name>
</gene>
<dbReference type="SUPFAM" id="SSF56281">
    <property type="entry name" value="Metallo-hydrolase/oxidoreductase"/>
    <property type="match status" value="1"/>
</dbReference>
<protein>
    <submittedName>
        <fullName evidence="6">Glyoxylase, beta-lactamase superfamily II</fullName>
    </submittedName>
</protein>
<evidence type="ECO:0000256" key="1">
    <source>
        <dbReference type="ARBA" id="ARBA00007749"/>
    </source>
</evidence>
<reference evidence="7" key="1">
    <citation type="submission" date="2015-11" db="EMBL/GenBank/DDBJ databases">
        <authorList>
            <person name="Varghese N."/>
        </authorList>
    </citation>
    <scope>NUCLEOTIDE SEQUENCE [LARGE SCALE GENOMIC DNA]</scope>
    <source>
        <strain evidence="7">DSM 45899</strain>
    </source>
</reference>
<evidence type="ECO:0000259" key="5">
    <source>
        <dbReference type="SMART" id="SM00849"/>
    </source>
</evidence>
<organism evidence="6 7">
    <name type="scientific">Parafrankia irregularis</name>
    <dbReference type="NCBI Taxonomy" id="795642"/>
    <lineage>
        <taxon>Bacteria</taxon>
        <taxon>Bacillati</taxon>
        <taxon>Actinomycetota</taxon>
        <taxon>Actinomycetes</taxon>
        <taxon>Frankiales</taxon>
        <taxon>Frankiaceae</taxon>
        <taxon>Parafrankia</taxon>
    </lineage>
</organism>
<dbReference type="Proteomes" id="UP000198802">
    <property type="component" value="Unassembled WGS sequence"/>
</dbReference>
<dbReference type="AlphaFoldDB" id="A0A0S4QVC5"/>
<sequence length="298" mass="32595">MDTLQVGDVSLTRIPHIEHWTLTATEFFPDMNPGTWTEHRDRLAPAHWNPATEQVRIAVQTWLLRSDDRLVLVDTGLSAATTRPNAPAGGDLPAALAAVGVTPRDIDLVICTHLHADHVGWNTRPDGDGGWTPTFPLARYLFSEPDLRFFHPDTLVEQPGRSAAVFTESIEPVLRAGRADIWDNTHTIDGSLRIDLAPGHTPGTGVVTVDSAGDRALLVGDLLHSPAQFWEPQASSCFCHAPRQAAQTRQQILGRAADLDALVIPAHFAGERAMRIRRDGTRFTPQADHRAFGGGHRP</sequence>
<evidence type="ECO:0000256" key="4">
    <source>
        <dbReference type="ARBA" id="ARBA00022833"/>
    </source>
</evidence>
<keyword evidence="3" id="KW-0378">Hydrolase</keyword>
<dbReference type="EMBL" id="FAOZ01000030">
    <property type="protein sequence ID" value="CUU59659.1"/>
    <property type="molecule type" value="Genomic_DNA"/>
</dbReference>
<proteinExistence type="inferred from homology"/>
<dbReference type="GO" id="GO:0016787">
    <property type="term" value="F:hydrolase activity"/>
    <property type="evidence" value="ECO:0007669"/>
    <property type="project" value="UniProtKB-KW"/>
</dbReference>
<dbReference type="PANTHER" id="PTHR42978:SF6">
    <property type="entry name" value="QUORUM-QUENCHING LACTONASE YTNP-RELATED"/>
    <property type="match status" value="1"/>
</dbReference>
<dbReference type="InterPro" id="IPR051013">
    <property type="entry name" value="MBL_superfamily_lactonases"/>
</dbReference>
<evidence type="ECO:0000256" key="2">
    <source>
        <dbReference type="ARBA" id="ARBA00022723"/>
    </source>
</evidence>
<dbReference type="SMART" id="SM00849">
    <property type="entry name" value="Lactamase_B"/>
    <property type="match status" value="1"/>
</dbReference>
<comment type="similarity">
    <text evidence="1">Belongs to the metallo-beta-lactamase superfamily.</text>
</comment>
<dbReference type="Pfam" id="PF00753">
    <property type="entry name" value="Lactamase_B"/>
    <property type="match status" value="1"/>
</dbReference>
<dbReference type="GO" id="GO:0046872">
    <property type="term" value="F:metal ion binding"/>
    <property type="evidence" value="ECO:0007669"/>
    <property type="project" value="UniProtKB-KW"/>
</dbReference>
<evidence type="ECO:0000256" key="3">
    <source>
        <dbReference type="ARBA" id="ARBA00022801"/>
    </source>
</evidence>
<keyword evidence="2" id="KW-0479">Metal-binding</keyword>
<keyword evidence="4" id="KW-0862">Zinc</keyword>
<dbReference type="RefSeq" id="WP_091283891.1">
    <property type="nucleotide sequence ID" value="NZ_FAOZ01000030.1"/>
</dbReference>
<dbReference type="PANTHER" id="PTHR42978">
    <property type="entry name" value="QUORUM-QUENCHING LACTONASE YTNP-RELATED-RELATED"/>
    <property type="match status" value="1"/>
</dbReference>
<dbReference type="Gene3D" id="3.60.15.10">
    <property type="entry name" value="Ribonuclease Z/Hydroxyacylglutathione hydrolase-like"/>
    <property type="match status" value="1"/>
</dbReference>
<dbReference type="CDD" id="cd16277">
    <property type="entry name" value="metallo-hydrolase-like_MBL-fold"/>
    <property type="match status" value="1"/>
</dbReference>
<dbReference type="InterPro" id="IPR001279">
    <property type="entry name" value="Metallo-B-lactamas"/>
</dbReference>
<dbReference type="InterPro" id="IPR036866">
    <property type="entry name" value="RibonucZ/Hydroxyglut_hydro"/>
</dbReference>
<feature type="domain" description="Metallo-beta-lactamase" evidence="5">
    <location>
        <begin position="58"/>
        <end position="267"/>
    </location>
</feature>
<accession>A0A0S4QVC5</accession>